<dbReference type="Pfam" id="PF00474">
    <property type="entry name" value="SSF"/>
    <property type="match status" value="1"/>
</dbReference>
<evidence type="ECO:0000256" key="2">
    <source>
        <dbReference type="ARBA" id="ARBA00006434"/>
    </source>
</evidence>
<name>A0ABR0EQ19_ZASCE</name>
<dbReference type="EMBL" id="JAXOVC010000004">
    <property type="protein sequence ID" value="KAK4503226.1"/>
    <property type="molecule type" value="Genomic_DNA"/>
</dbReference>
<evidence type="ECO:0008006" key="10">
    <source>
        <dbReference type="Google" id="ProtNLM"/>
    </source>
</evidence>
<evidence type="ECO:0000256" key="3">
    <source>
        <dbReference type="ARBA" id="ARBA00022692"/>
    </source>
</evidence>
<evidence type="ECO:0000256" key="6">
    <source>
        <dbReference type="RuleBase" id="RU362091"/>
    </source>
</evidence>
<dbReference type="PANTHER" id="PTHR46154:SF3">
    <property type="entry name" value="DUR32P"/>
    <property type="match status" value="1"/>
</dbReference>
<feature type="transmembrane region" description="Helical" evidence="7">
    <location>
        <begin position="457"/>
        <end position="477"/>
    </location>
</feature>
<comment type="subcellular location">
    <subcellularLocation>
        <location evidence="1">Membrane</location>
        <topology evidence="1">Multi-pass membrane protein</topology>
    </subcellularLocation>
</comment>
<proteinExistence type="inferred from homology"/>
<feature type="transmembrane region" description="Helical" evidence="7">
    <location>
        <begin position="635"/>
        <end position="657"/>
    </location>
</feature>
<gene>
    <name evidence="8" type="ORF">PRZ48_006654</name>
</gene>
<dbReference type="Proteomes" id="UP001305779">
    <property type="component" value="Unassembled WGS sequence"/>
</dbReference>
<dbReference type="InterPro" id="IPR001734">
    <property type="entry name" value="Na/solute_symporter"/>
</dbReference>
<dbReference type="InterPro" id="IPR038377">
    <property type="entry name" value="Na/Glc_symporter_sf"/>
</dbReference>
<feature type="transmembrane region" description="Helical" evidence="7">
    <location>
        <begin position="429"/>
        <end position="450"/>
    </location>
</feature>
<accession>A0ABR0EQ19</accession>
<dbReference type="PANTHER" id="PTHR46154">
    <property type="match status" value="1"/>
</dbReference>
<keyword evidence="5 7" id="KW-0472">Membrane</keyword>
<feature type="transmembrane region" description="Helical" evidence="7">
    <location>
        <begin position="193"/>
        <end position="215"/>
    </location>
</feature>
<comment type="caution">
    <text evidence="8">The sequence shown here is derived from an EMBL/GenBank/DDBJ whole genome shotgun (WGS) entry which is preliminary data.</text>
</comment>
<dbReference type="CDD" id="cd11476">
    <property type="entry name" value="SLC5sbd_DUR3"/>
    <property type="match status" value="1"/>
</dbReference>
<comment type="similarity">
    <text evidence="2 6">Belongs to the sodium:solute symporter (SSF) (TC 2.A.21) family.</text>
</comment>
<evidence type="ECO:0000256" key="1">
    <source>
        <dbReference type="ARBA" id="ARBA00004141"/>
    </source>
</evidence>
<evidence type="ECO:0000313" key="9">
    <source>
        <dbReference type="Proteomes" id="UP001305779"/>
    </source>
</evidence>
<organism evidence="8 9">
    <name type="scientific">Zasmidium cellare</name>
    <name type="common">Wine cellar mold</name>
    <name type="synonym">Racodium cellare</name>
    <dbReference type="NCBI Taxonomy" id="395010"/>
    <lineage>
        <taxon>Eukaryota</taxon>
        <taxon>Fungi</taxon>
        <taxon>Dikarya</taxon>
        <taxon>Ascomycota</taxon>
        <taxon>Pezizomycotina</taxon>
        <taxon>Dothideomycetes</taxon>
        <taxon>Dothideomycetidae</taxon>
        <taxon>Mycosphaerellales</taxon>
        <taxon>Mycosphaerellaceae</taxon>
        <taxon>Zasmidium</taxon>
    </lineage>
</organism>
<protein>
    <recommendedName>
        <fullName evidence="10">Urea active transporter</fullName>
    </recommendedName>
</protein>
<dbReference type="PROSITE" id="PS50283">
    <property type="entry name" value="NA_SOLUT_SYMP_3"/>
    <property type="match status" value="1"/>
</dbReference>
<feature type="transmembrane region" description="Helical" evidence="7">
    <location>
        <begin position="497"/>
        <end position="517"/>
    </location>
</feature>
<feature type="transmembrane region" description="Helical" evidence="7">
    <location>
        <begin position="12"/>
        <end position="31"/>
    </location>
</feature>
<feature type="transmembrane region" description="Helical" evidence="7">
    <location>
        <begin position="255"/>
        <end position="277"/>
    </location>
</feature>
<feature type="transmembrane region" description="Helical" evidence="7">
    <location>
        <begin position="167"/>
        <end position="186"/>
    </location>
</feature>
<dbReference type="InterPro" id="IPR031155">
    <property type="entry name" value="DUR"/>
</dbReference>
<reference evidence="8 9" key="1">
    <citation type="journal article" date="2023" name="G3 (Bethesda)">
        <title>A chromosome-level genome assembly of Zasmidium syzygii isolated from banana leaves.</title>
        <authorList>
            <person name="van Westerhoven A.C."/>
            <person name="Mehrabi R."/>
            <person name="Talebi R."/>
            <person name="Steentjes M.B.F."/>
            <person name="Corcolon B."/>
            <person name="Chong P.A."/>
            <person name="Kema G.H.J."/>
            <person name="Seidl M.F."/>
        </authorList>
    </citation>
    <scope>NUCLEOTIDE SEQUENCE [LARGE SCALE GENOMIC DNA]</scope>
    <source>
        <strain evidence="8 9">P124</strain>
    </source>
</reference>
<evidence type="ECO:0000256" key="5">
    <source>
        <dbReference type="ARBA" id="ARBA00023136"/>
    </source>
</evidence>
<keyword evidence="4 7" id="KW-1133">Transmembrane helix</keyword>
<keyword evidence="3 7" id="KW-0812">Transmembrane</keyword>
<feature type="transmembrane region" description="Helical" evidence="7">
    <location>
        <begin position="52"/>
        <end position="73"/>
    </location>
</feature>
<dbReference type="Gene3D" id="1.20.1730.10">
    <property type="entry name" value="Sodium/glucose cotransporter"/>
    <property type="match status" value="1"/>
</dbReference>
<keyword evidence="9" id="KW-1185">Reference proteome</keyword>
<feature type="transmembrane region" description="Helical" evidence="7">
    <location>
        <begin position="602"/>
        <end position="623"/>
    </location>
</feature>
<evidence type="ECO:0000256" key="7">
    <source>
        <dbReference type="SAM" id="Phobius"/>
    </source>
</evidence>
<sequence>MAAGGIELVSQGTGYGIIIGLGALFAILILVSVRIQKRYLLEDSERSEMFMVANRTIGTGLTASAVFSSWMWINESMYSTVFAYSWGIAAPVWFASGLSFQIALMAVLGIVAKLRVPYAHTSMEFVRVRYGRFGHGTFIFLNLINNVFGCSAMVITAAQLVTGITGMHIAAATVLIPAGVVVYTAVGGLKATFLTDFLHTAIALSIMIYLTLAVLTNEHVGGLGGLYDKLRATESLVNVEGNYMGSLLTFKSYKAAIFGVVLKVCNLALVTMDTAFWQKSFASDVRSTVPGYDLASVAIIAVPWGIGTVIGLSARAIEHTPVFVTYPEVMTAAEINSGLVMPYVLKSLVGSSACVAILVMIFMDITSTVSSSLIAVSSIVSFDFYKTYINKNATDRQILRVSHTGVVVYGLVIAGWTLALNYAGANGNWILYFLPVTTSPGIFPVIFTLVWSRQTKLAAIISPLVGLVAGVSVWIGLSYSMFGAVTIATTSEQMPALYGSLTSLFTPALLSVIISLIKPQRFDWREFLRIDLIEDKSEHSSAVASSRESQVAQDEKKITSETSAADISPEAGLDGLRTRRSSDLVHPFDEATLRHVRRWLKIAIGFLVVNCLVTIIVWPLPLYRDYIFGKTFFKSWVAVSVLWQFFAFCAVVVYPLFDGRHAIGKGVRGIWLDLQKRVQGKKE</sequence>
<evidence type="ECO:0000256" key="4">
    <source>
        <dbReference type="ARBA" id="ARBA00022989"/>
    </source>
</evidence>
<feature type="transmembrane region" description="Helical" evidence="7">
    <location>
        <begin position="93"/>
        <end position="116"/>
    </location>
</feature>
<feature type="transmembrane region" description="Helical" evidence="7">
    <location>
        <begin position="406"/>
        <end position="423"/>
    </location>
</feature>
<evidence type="ECO:0000313" key="8">
    <source>
        <dbReference type="EMBL" id="KAK4503226.1"/>
    </source>
</evidence>
<feature type="transmembrane region" description="Helical" evidence="7">
    <location>
        <begin position="137"/>
        <end position="161"/>
    </location>
</feature>